<gene>
    <name evidence="2" type="ORF">ACAT0790_LOCUS43404</name>
</gene>
<feature type="compositionally biased region" description="Low complexity" evidence="1">
    <location>
        <begin position="1"/>
        <end position="14"/>
    </location>
</feature>
<evidence type="ECO:0000256" key="1">
    <source>
        <dbReference type="SAM" id="MobiDB-lite"/>
    </source>
</evidence>
<feature type="region of interest" description="Disordered" evidence="1">
    <location>
        <begin position="1"/>
        <end position="23"/>
    </location>
</feature>
<dbReference type="GO" id="GO:0061630">
    <property type="term" value="F:ubiquitin protein ligase activity"/>
    <property type="evidence" value="ECO:0007669"/>
    <property type="project" value="TreeGrafter"/>
</dbReference>
<name>A0A7S1WGI3_ALECA</name>
<protein>
    <recommendedName>
        <fullName evidence="3">RING-type E3 ubiquitin transferase</fullName>
    </recommendedName>
</protein>
<accession>A0A7S1WGI3</accession>
<evidence type="ECO:0000313" key="2">
    <source>
        <dbReference type="EMBL" id="CAD9166636.1"/>
    </source>
</evidence>
<dbReference type="EMBL" id="HBGE01072494">
    <property type="protein sequence ID" value="CAD9166636.1"/>
    <property type="molecule type" value="Transcribed_RNA"/>
</dbReference>
<dbReference type="AlphaFoldDB" id="A0A7S1WGI3"/>
<dbReference type="InterPro" id="IPR052088">
    <property type="entry name" value="E3_ubiquitin-ligase_SINA"/>
</dbReference>
<organism evidence="2">
    <name type="scientific">Alexandrium catenella</name>
    <name type="common">Red tide dinoflagellate</name>
    <name type="synonym">Gonyaulax catenella</name>
    <dbReference type="NCBI Taxonomy" id="2925"/>
    <lineage>
        <taxon>Eukaryota</taxon>
        <taxon>Sar</taxon>
        <taxon>Alveolata</taxon>
        <taxon>Dinophyceae</taxon>
        <taxon>Gonyaulacales</taxon>
        <taxon>Pyrocystaceae</taxon>
        <taxon>Alexandrium</taxon>
    </lineage>
</organism>
<reference evidence="2" key="1">
    <citation type="submission" date="2021-01" db="EMBL/GenBank/DDBJ databases">
        <authorList>
            <person name="Corre E."/>
            <person name="Pelletier E."/>
            <person name="Niang G."/>
            <person name="Scheremetjew M."/>
            <person name="Finn R."/>
            <person name="Kale V."/>
            <person name="Holt S."/>
            <person name="Cochrane G."/>
            <person name="Meng A."/>
            <person name="Brown T."/>
            <person name="Cohen L."/>
        </authorList>
    </citation>
    <scope>NUCLEOTIDE SEQUENCE</scope>
    <source>
        <strain evidence="2">OF101</strain>
    </source>
</reference>
<dbReference type="PANTHER" id="PTHR10315">
    <property type="entry name" value="E3 UBIQUITIN PROTEIN LIGASE SIAH"/>
    <property type="match status" value="1"/>
</dbReference>
<dbReference type="PANTHER" id="PTHR10315:SF117">
    <property type="entry name" value="RING-TYPE E3 UBIQUITIN TRANSFERASE"/>
    <property type="match status" value="1"/>
</dbReference>
<dbReference type="GO" id="GO:0005737">
    <property type="term" value="C:cytoplasm"/>
    <property type="evidence" value="ECO:0007669"/>
    <property type="project" value="TreeGrafter"/>
</dbReference>
<evidence type="ECO:0008006" key="3">
    <source>
        <dbReference type="Google" id="ProtNLM"/>
    </source>
</evidence>
<proteinExistence type="predicted"/>
<sequence>MSSSSKASASPVPSKADDKKRPLDHEELAGETINCTVCLGRMLGNILACNEGHCICDTCFEALPLPKRCGTCRARFSLPPARQRALEEIVSRFKLPCEHGCGFIAKALSLLEHQPLCKRAPVACPDLGCTRLVQADQLSQHFLDNHLDSFCDLGSPVHLYKKSLEEVGSVQWVFNLGVEKGILYLLMDWSKALMERRLLQFRVFHFAEQRTFNVAIGSSLRFSGETERWGAYTGQDLSKGFVWTREAFDVACAGSERVPLSLTLLQP</sequence>
<dbReference type="SUPFAM" id="SSF49599">
    <property type="entry name" value="TRAF domain-like"/>
    <property type="match status" value="1"/>
</dbReference>